<dbReference type="STRING" id="86416.Clopa_1160"/>
<dbReference type="Proteomes" id="UP000013523">
    <property type="component" value="Chromosome"/>
</dbReference>
<dbReference type="PATRIC" id="fig|86416.3.peg.1161"/>
<dbReference type="AlphaFoldDB" id="R4K932"/>
<keyword evidence="2" id="KW-1185">Reference proteome</keyword>
<dbReference type="InterPro" id="IPR036412">
    <property type="entry name" value="HAD-like_sf"/>
</dbReference>
<sequence>MVDFNKYDVIIFDFDGVIVDSMKVRDNGFRAIFSDFNTDDVEKLVKYNRKNGGLSRFHKIKYFYEEILKSNIEDSLIKKYAEEFTEIMKSELIKLDYLIKDTVEFIKKNKDIKKLYIASGSENEELNYLCRELGIDHCFSAIYGSPRHKNDIVKSIIEDNKYDNSKVILIGDSINDYEAAKVNGIEFAGYNNISLKDLTNNYVDKFSMLMKCS</sequence>
<dbReference type="PANTHER" id="PTHR43434:SF1">
    <property type="entry name" value="PHOSPHOGLYCOLATE PHOSPHATASE"/>
    <property type="match status" value="1"/>
</dbReference>
<evidence type="ECO:0000313" key="2">
    <source>
        <dbReference type="Proteomes" id="UP000013523"/>
    </source>
</evidence>
<gene>
    <name evidence="1" type="ORF">Clopa_1160</name>
</gene>
<dbReference type="KEGG" id="cpas:Clopa_1160"/>
<dbReference type="InterPro" id="IPR023198">
    <property type="entry name" value="PGP-like_dom2"/>
</dbReference>
<dbReference type="InterPro" id="IPR050155">
    <property type="entry name" value="HAD-like_hydrolase_sf"/>
</dbReference>
<dbReference type="Gene3D" id="1.10.150.240">
    <property type="entry name" value="Putative phosphatase, domain 2"/>
    <property type="match status" value="1"/>
</dbReference>
<protein>
    <submittedName>
        <fullName evidence="1">Haloacid dehalogenase superfamily enzyme, subfamily IA</fullName>
    </submittedName>
</protein>
<accession>R4K932</accession>
<dbReference type="SFLD" id="SFLDG01129">
    <property type="entry name" value="C1.5:_HAD__Beta-PGM__Phosphata"/>
    <property type="match status" value="1"/>
</dbReference>
<dbReference type="InterPro" id="IPR006439">
    <property type="entry name" value="HAD-SF_hydro_IA"/>
</dbReference>
<dbReference type="HOGENOM" id="CLU_100976_1_0_9"/>
<proteinExistence type="predicted"/>
<dbReference type="PANTHER" id="PTHR43434">
    <property type="entry name" value="PHOSPHOGLYCOLATE PHOSPHATASE"/>
    <property type="match status" value="1"/>
</dbReference>
<dbReference type="GO" id="GO:0005829">
    <property type="term" value="C:cytosol"/>
    <property type="evidence" value="ECO:0007669"/>
    <property type="project" value="TreeGrafter"/>
</dbReference>
<dbReference type="EMBL" id="CP003261">
    <property type="protein sequence ID" value="AGK96155.1"/>
    <property type="molecule type" value="Genomic_DNA"/>
</dbReference>
<dbReference type="InterPro" id="IPR023214">
    <property type="entry name" value="HAD_sf"/>
</dbReference>
<dbReference type="NCBIfam" id="TIGR01549">
    <property type="entry name" value="HAD-SF-IA-v1"/>
    <property type="match status" value="1"/>
</dbReference>
<dbReference type="Pfam" id="PF13419">
    <property type="entry name" value="HAD_2"/>
    <property type="match status" value="1"/>
</dbReference>
<dbReference type="GO" id="GO:0008967">
    <property type="term" value="F:phosphoglycolate phosphatase activity"/>
    <property type="evidence" value="ECO:0007669"/>
    <property type="project" value="TreeGrafter"/>
</dbReference>
<dbReference type="SUPFAM" id="SSF56784">
    <property type="entry name" value="HAD-like"/>
    <property type="match status" value="1"/>
</dbReference>
<dbReference type="RefSeq" id="WP_015614478.1">
    <property type="nucleotide sequence ID" value="NC_021182.1"/>
</dbReference>
<dbReference type="GO" id="GO:0006281">
    <property type="term" value="P:DNA repair"/>
    <property type="evidence" value="ECO:0007669"/>
    <property type="project" value="TreeGrafter"/>
</dbReference>
<dbReference type="eggNOG" id="COG0546">
    <property type="taxonomic scope" value="Bacteria"/>
</dbReference>
<reference evidence="1 2" key="1">
    <citation type="submission" date="2012-01" db="EMBL/GenBank/DDBJ databases">
        <title>Complete sequence of chromosome of Clostridium pasteurianum BC1.</title>
        <authorList>
            <consortium name="US DOE Joint Genome Institute"/>
            <person name="Lucas S."/>
            <person name="Han J."/>
            <person name="Lapidus A."/>
            <person name="Cheng J.-F."/>
            <person name="Goodwin L."/>
            <person name="Pitluck S."/>
            <person name="Peters L."/>
            <person name="Mikhailova N."/>
            <person name="Teshima H."/>
            <person name="Detter J.C."/>
            <person name="Han C."/>
            <person name="Tapia R."/>
            <person name="Land M."/>
            <person name="Hauser L."/>
            <person name="Kyrpides N."/>
            <person name="Ivanova N."/>
            <person name="Pagani I."/>
            <person name="Dunn J."/>
            <person name="Taghavi S."/>
            <person name="Francis A."/>
            <person name="van der Lelie D."/>
            <person name="Woyke T."/>
        </authorList>
    </citation>
    <scope>NUCLEOTIDE SEQUENCE [LARGE SCALE GENOMIC DNA]</scope>
    <source>
        <strain evidence="1 2">BC1</strain>
    </source>
</reference>
<dbReference type="OrthoDB" id="9807630at2"/>
<name>R4K932_CLOPA</name>
<dbReference type="InterPro" id="IPR041492">
    <property type="entry name" value="HAD_2"/>
</dbReference>
<evidence type="ECO:0000313" key="1">
    <source>
        <dbReference type="EMBL" id="AGK96155.1"/>
    </source>
</evidence>
<dbReference type="Gene3D" id="3.40.50.1000">
    <property type="entry name" value="HAD superfamily/HAD-like"/>
    <property type="match status" value="1"/>
</dbReference>
<dbReference type="SFLD" id="SFLDS00003">
    <property type="entry name" value="Haloacid_Dehalogenase"/>
    <property type="match status" value="1"/>
</dbReference>
<organism evidence="1 2">
    <name type="scientific">Clostridium pasteurianum BC1</name>
    <dbReference type="NCBI Taxonomy" id="86416"/>
    <lineage>
        <taxon>Bacteria</taxon>
        <taxon>Bacillati</taxon>
        <taxon>Bacillota</taxon>
        <taxon>Clostridia</taxon>
        <taxon>Eubacteriales</taxon>
        <taxon>Clostridiaceae</taxon>
        <taxon>Clostridium</taxon>
    </lineage>
</organism>